<dbReference type="Pfam" id="PF01813">
    <property type="entry name" value="ATP-synt_D"/>
    <property type="match status" value="1"/>
</dbReference>
<evidence type="ECO:0000313" key="5">
    <source>
        <dbReference type="EMBL" id="VAX38032.1"/>
    </source>
</evidence>
<organism evidence="5">
    <name type="scientific">hydrothermal vent metagenome</name>
    <dbReference type="NCBI Taxonomy" id="652676"/>
    <lineage>
        <taxon>unclassified sequences</taxon>
        <taxon>metagenomes</taxon>
        <taxon>ecological metagenomes</taxon>
    </lineage>
</organism>
<evidence type="ECO:0000256" key="2">
    <source>
        <dbReference type="ARBA" id="ARBA00022448"/>
    </source>
</evidence>
<keyword evidence="3" id="KW-0406">Ion transport</keyword>
<keyword evidence="2" id="KW-0813">Transport</keyword>
<comment type="similarity">
    <text evidence="1">Belongs to the V-ATPase D subunit family.</text>
</comment>
<feature type="coiled-coil region" evidence="4">
    <location>
        <begin position="127"/>
        <end position="154"/>
    </location>
</feature>
<dbReference type="NCBIfam" id="NF002565">
    <property type="entry name" value="PRK02195.1"/>
    <property type="match status" value="1"/>
</dbReference>
<dbReference type="Gene3D" id="1.10.287.3240">
    <property type="match status" value="1"/>
</dbReference>
<keyword evidence="4" id="KW-0175">Coiled coil</keyword>
<dbReference type="EMBL" id="UOGJ01000148">
    <property type="protein sequence ID" value="VAX38032.1"/>
    <property type="molecule type" value="Genomic_DNA"/>
</dbReference>
<dbReference type="GO" id="GO:0046961">
    <property type="term" value="F:proton-transporting ATPase activity, rotational mechanism"/>
    <property type="evidence" value="ECO:0007669"/>
    <property type="project" value="InterPro"/>
</dbReference>
<proteinExistence type="inferred from homology"/>
<evidence type="ECO:0000256" key="4">
    <source>
        <dbReference type="SAM" id="Coils"/>
    </source>
</evidence>
<dbReference type="NCBIfam" id="TIGR00309">
    <property type="entry name" value="V_ATPase_subD"/>
    <property type="match status" value="1"/>
</dbReference>
<evidence type="ECO:0000256" key="1">
    <source>
        <dbReference type="ARBA" id="ARBA00005850"/>
    </source>
</evidence>
<accession>A0A3B1DBB2</accession>
<gene>
    <name evidence="5" type="ORF">MNBD_UNCLBAC01-731</name>
</gene>
<reference evidence="5" key="1">
    <citation type="submission" date="2018-06" db="EMBL/GenBank/DDBJ databases">
        <authorList>
            <person name="Zhirakovskaya E."/>
        </authorList>
    </citation>
    <scope>NUCLEOTIDE SEQUENCE</scope>
</reference>
<dbReference type="EC" id="3.6.3.14" evidence="5"/>
<evidence type="ECO:0000256" key="3">
    <source>
        <dbReference type="ARBA" id="ARBA00023065"/>
    </source>
</evidence>
<sequence length="205" mass="23861">MAKIKFTKGELKKQRDGLKQFRRYLPTLLLKKQQLQMKILEARKVLDERQAALNSKVDSIEPWAGLLAEPHIDLKAWITPERIDTTCVNIAGASVPVFEKVHFKPVEYDFYTTPFWLDRGIEEIRLFMTLRAEVDIIKEQIRVLEKELRTTTQRVNLFEKIMIPECLDNIRQIRIYLGDQQANAVGISKVAKKKVDARNLEEALV</sequence>
<name>A0A3B1DBB2_9ZZZZ</name>
<dbReference type="InterPro" id="IPR002699">
    <property type="entry name" value="V_ATPase_D"/>
</dbReference>
<keyword evidence="5" id="KW-0378">Hydrolase</keyword>
<dbReference type="GO" id="GO:0016787">
    <property type="term" value="F:hydrolase activity"/>
    <property type="evidence" value="ECO:0007669"/>
    <property type="project" value="UniProtKB-KW"/>
</dbReference>
<protein>
    <submittedName>
        <fullName evidence="5">V-type ATP synthase subunit D</fullName>
        <ecNumber evidence="5">3.6.3.14</ecNumber>
    </submittedName>
</protein>
<dbReference type="AlphaFoldDB" id="A0A3B1DBB2"/>